<dbReference type="SUPFAM" id="SSF55031">
    <property type="entry name" value="Bacterial exopeptidase dimerisation domain"/>
    <property type="match status" value="1"/>
</dbReference>
<accession>A0ABX0JSS3</accession>
<dbReference type="EC" id="3.5.1.18" evidence="4 15"/>
<evidence type="ECO:0000256" key="7">
    <source>
        <dbReference type="ARBA" id="ARBA00022723"/>
    </source>
</evidence>
<dbReference type="InterPro" id="IPR011650">
    <property type="entry name" value="Peptidase_M20_dimer"/>
</dbReference>
<dbReference type="EMBL" id="WOTB01000008">
    <property type="protein sequence ID" value="NHN84624.1"/>
    <property type="molecule type" value="Genomic_DNA"/>
</dbReference>
<evidence type="ECO:0000256" key="4">
    <source>
        <dbReference type="ARBA" id="ARBA00011921"/>
    </source>
</evidence>
<evidence type="ECO:0000256" key="5">
    <source>
        <dbReference type="ARBA" id="ARBA00022391"/>
    </source>
</evidence>
<evidence type="ECO:0000313" key="17">
    <source>
        <dbReference type="EMBL" id="NHN84624.1"/>
    </source>
</evidence>
<evidence type="ECO:0000256" key="13">
    <source>
        <dbReference type="ARBA" id="ARBA00031891"/>
    </source>
</evidence>
<feature type="active site" description="Proton acceptor" evidence="15">
    <location>
        <position position="139"/>
    </location>
</feature>
<dbReference type="Pfam" id="PF07687">
    <property type="entry name" value="M20_dimer"/>
    <property type="match status" value="1"/>
</dbReference>
<keyword evidence="12 15" id="KW-0170">Cobalt</keyword>
<dbReference type="InterPro" id="IPR050072">
    <property type="entry name" value="Peptidase_M20A"/>
</dbReference>
<comment type="subunit">
    <text evidence="3 15">Homodimer.</text>
</comment>
<sequence>MSGPLNVTDLAADLIRHPSVSPDPGESQLALGAILSAMGFTVTHLPFGEGAERTPNLFARLGTGAPHLCFAGHTDVVPPGSAGWTHGPYAGEVADGRLYGRGACDMKGGIAAFVAAVSAFLADHPEPRGSISLLITGDEEGPARFGTLKVLEWMQAHDQIPDFCVVGEPTNPTQMGEVIKIGRRGSINARITVNGRQGHVAYPHRADNPVHRLLRILNALTTEPLDSGSEWFEPSSLQVTSIDVGNPATNVIPARASAALNIRFNELHTGAALAGWISTICQRYAPGAVVETQISGESFVTKPGPEVDALATAVRTVTGREPRLDTGGGTSDARFIALYCPVAEFGLVGTSMHQVDEHVSVDDLRALTLIYEDLLKRMVA</sequence>
<feature type="binding site" evidence="15">
    <location>
        <position position="168"/>
    </location>
    <ligand>
        <name>Zn(2+)</name>
        <dbReference type="ChEBI" id="CHEBI:29105"/>
        <label>1</label>
    </ligand>
</feature>
<feature type="binding site" evidence="15">
    <location>
        <position position="140"/>
    </location>
    <ligand>
        <name>Zn(2+)</name>
        <dbReference type="ChEBI" id="CHEBI:29105"/>
        <label>2</label>
    </ligand>
</feature>
<comment type="catalytic activity">
    <reaction evidence="14 15">
        <text>N-succinyl-(2S,6S)-2,6-diaminopimelate + H2O = (2S,6S)-2,6-diaminopimelate + succinate</text>
        <dbReference type="Rhea" id="RHEA:22608"/>
        <dbReference type="ChEBI" id="CHEBI:15377"/>
        <dbReference type="ChEBI" id="CHEBI:30031"/>
        <dbReference type="ChEBI" id="CHEBI:57609"/>
        <dbReference type="ChEBI" id="CHEBI:58087"/>
        <dbReference type="EC" id="3.5.1.18"/>
    </reaction>
</comment>
<comment type="pathway">
    <text evidence="1 15">Amino-acid biosynthesis; L-lysine biosynthesis via DAP pathway; LL-2,6-diaminopimelate from (S)-tetrahydrodipicolinate (succinylase route): step 3/3.</text>
</comment>
<feature type="binding site" evidence="15">
    <location>
        <position position="105"/>
    </location>
    <ligand>
        <name>Zn(2+)</name>
        <dbReference type="ChEBI" id="CHEBI:29105"/>
        <label>1</label>
    </ligand>
</feature>
<keyword evidence="6 15" id="KW-0028">Amino-acid biosynthesis</keyword>
<keyword evidence="11 15" id="KW-0457">Lysine biosynthesis</keyword>
<evidence type="ECO:0000313" key="18">
    <source>
        <dbReference type="Proteomes" id="UP000635278"/>
    </source>
</evidence>
<feature type="active site" evidence="15">
    <location>
        <position position="75"/>
    </location>
</feature>
<dbReference type="SUPFAM" id="SSF53187">
    <property type="entry name" value="Zn-dependent exopeptidases"/>
    <property type="match status" value="1"/>
</dbReference>
<feature type="binding site" evidence="15">
    <location>
        <position position="353"/>
    </location>
    <ligand>
        <name>Zn(2+)</name>
        <dbReference type="ChEBI" id="CHEBI:29105"/>
        <label>2</label>
    </ligand>
</feature>
<keyword evidence="10 15" id="KW-0220">Diaminopimelate biosynthesis</keyword>
<name>A0ABX0JSS3_9PROT</name>
<evidence type="ECO:0000256" key="8">
    <source>
        <dbReference type="ARBA" id="ARBA00022801"/>
    </source>
</evidence>
<dbReference type="Proteomes" id="UP000635278">
    <property type="component" value="Unassembled WGS sequence"/>
</dbReference>
<dbReference type="InterPro" id="IPR002933">
    <property type="entry name" value="Peptidase_M20"/>
</dbReference>
<dbReference type="PANTHER" id="PTHR43808:SF31">
    <property type="entry name" value="N-ACETYL-L-CITRULLINE DEACETYLASE"/>
    <property type="match status" value="1"/>
</dbReference>
<evidence type="ECO:0000256" key="14">
    <source>
        <dbReference type="ARBA" id="ARBA00051301"/>
    </source>
</evidence>
<evidence type="ECO:0000256" key="6">
    <source>
        <dbReference type="ARBA" id="ARBA00022605"/>
    </source>
</evidence>
<evidence type="ECO:0000256" key="10">
    <source>
        <dbReference type="ARBA" id="ARBA00022915"/>
    </source>
</evidence>
<comment type="cofactor">
    <cofactor evidence="15">
        <name>Zn(2+)</name>
        <dbReference type="ChEBI" id="CHEBI:29105"/>
    </cofactor>
    <cofactor evidence="15">
        <name>Co(2+)</name>
        <dbReference type="ChEBI" id="CHEBI:48828"/>
    </cofactor>
    <text evidence="15">Binds 2 Zn(2+) or Co(2+) ions per subunit.</text>
</comment>
<evidence type="ECO:0000256" key="2">
    <source>
        <dbReference type="ARBA" id="ARBA00006746"/>
    </source>
</evidence>
<keyword evidence="18" id="KW-1185">Reference proteome</keyword>
<organism evidence="17 18">
    <name type="scientific">Acetobacter musti</name>
    <dbReference type="NCBI Taxonomy" id="864732"/>
    <lineage>
        <taxon>Bacteria</taxon>
        <taxon>Pseudomonadati</taxon>
        <taxon>Pseudomonadota</taxon>
        <taxon>Alphaproteobacteria</taxon>
        <taxon>Acetobacterales</taxon>
        <taxon>Acetobacteraceae</taxon>
        <taxon>Acetobacter</taxon>
    </lineage>
</organism>
<feature type="domain" description="Peptidase M20 dimerisation" evidence="16">
    <location>
        <begin position="181"/>
        <end position="286"/>
    </location>
</feature>
<dbReference type="CDD" id="cd03891">
    <property type="entry name" value="M20_DapE_proteobac"/>
    <property type="match status" value="1"/>
</dbReference>
<feature type="binding site" evidence="15">
    <location>
        <position position="73"/>
    </location>
    <ligand>
        <name>Zn(2+)</name>
        <dbReference type="ChEBI" id="CHEBI:29105"/>
        <label>1</label>
    </ligand>
</feature>
<dbReference type="Gene3D" id="3.40.630.10">
    <property type="entry name" value="Zn peptidases"/>
    <property type="match status" value="2"/>
</dbReference>
<evidence type="ECO:0000256" key="3">
    <source>
        <dbReference type="ARBA" id="ARBA00011738"/>
    </source>
</evidence>
<protein>
    <recommendedName>
        <fullName evidence="5 15">Succinyl-diaminopimelate desuccinylase</fullName>
        <shortName evidence="15">SDAP desuccinylase</shortName>
        <ecNumber evidence="4 15">3.5.1.18</ecNumber>
    </recommendedName>
    <alternativeName>
        <fullName evidence="13 15">N-succinyl-LL-2,6-diaminoheptanedioate amidohydrolase</fullName>
    </alternativeName>
</protein>
<reference evidence="17 18" key="1">
    <citation type="journal article" date="2020" name="Int. J. Syst. Evol. Microbiol.">
        <title>Novel acetic acid bacteria from cider fermentations: Acetobacter conturbans sp. nov. and Acetobacter fallax sp. nov.</title>
        <authorList>
            <person name="Sombolestani A.S."/>
            <person name="Cleenwerck I."/>
            <person name="Cnockaert M."/>
            <person name="Borremans W."/>
            <person name="Wieme A.D."/>
            <person name="De Vuyst L."/>
            <person name="Vandamme P."/>
        </authorList>
    </citation>
    <scope>NUCLEOTIDE SEQUENCE [LARGE SCALE GENOMIC DNA]</scope>
    <source>
        <strain evidence="17 18">LMG 30640</strain>
    </source>
</reference>
<proteinExistence type="inferred from homology"/>
<keyword evidence="9 15" id="KW-0862">Zinc</keyword>
<dbReference type="NCBIfam" id="NF009557">
    <property type="entry name" value="PRK13009.1"/>
    <property type="match status" value="1"/>
</dbReference>
<dbReference type="GO" id="GO:0009014">
    <property type="term" value="F:succinyl-diaminopimelate desuccinylase activity"/>
    <property type="evidence" value="ECO:0007669"/>
    <property type="project" value="UniProtKB-EC"/>
</dbReference>
<comment type="caution">
    <text evidence="17">The sequence shown here is derived from an EMBL/GenBank/DDBJ whole genome shotgun (WGS) entry which is preliminary data.</text>
</comment>
<dbReference type="InterPro" id="IPR036264">
    <property type="entry name" value="Bact_exopeptidase_dim_dom"/>
</dbReference>
<keyword evidence="8 15" id="KW-0378">Hydrolase</keyword>
<evidence type="ECO:0000256" key="9">
    <source>
        <dbReference type="ARBA" id="ARBA00022833"/>
    </source>
</evidence>
<dbReference type="InterPro" id="IPR005941">
    <property type="entry name" value="DapE_proteobac"/>
</dbReference>
<comment type="function">
    <text evidence="15">Catalyzes the hydrolysis of N-succinyl-L,L-diaminopimelic acid (SDAP), forming succinate and LL-2,6-diaminopimelate (DAP), an intermediate involved in the bacterial biosynthesis of lysine and meso-diaminopimelic acid, an essential component of bacterial cell walls.</text>
</comment>
<evidence type="ECO:0000256" key="1">
    <source>
        <dbReference type="ARBA" id="ARBA00005130"/>
    </source>
</evidence>
<comment type="similarity">
    <text evidence="2 15">Belongs to the peptidase M20A family. DapE subfamily.</text>
</comment>
<dbReference type="RefSeq" id="WP_173583010.1">
    <property type="nucleotide sequence ID" value="NZ_WOTB01000008.1"/>
</dbReference>
<evidence type="ECO:0000256" key="15">
    <source>
        <dbReference type="HAMAP-Rule" id="MF_01690"/>
    </source>
</evidence>
<gene>
    <name evidence="15 17" type="primary">dapE</name>
    <name evidence="17" type="ORF">GOB93_08190</name>
</gene>
<dbReference type="HAMAP" id="MF_01690">
    <property type="entry name" value="DapE"/>
    <property type="match status" value="1"/>
</dbReference>
<feature type="binding site" evidence="15">
    <location>
        <position position="105"/>
    </location>
    <ligand>
        <name>Zn(2+)</name>
        <dbReference type="ChEBI" id="CHEBI:29105"/>
        <label>2</label>
    </ligand>
</feature>
<dbReference type="Pfam" id="PF01546">
    <property type="entry name" value="Peptidase_M20"/>
    <property type="match status" value="1"/>
</dbReference>
<keyword evidence="7 15" id="KW-0479">Metal-binding</keyword>
<evidence type="ECO:0000256" key="11">
    <source>
        <dbReference type="ARBA" id="ARBA00023154"/>
    </source>
</evidence>
<dbReference type="PANTHER" id="PTHR43808">
    <property type="entry name" value="ACETYLORNITHINE DEACETYLASE"/>
    <property type="match status" value="1"/>
</dbReference>
<evidence type="ECO:0000256" key="12">
    <source>
        <dbReference type="ARBA" id="ARBA00023285"/>
    </source>
</evidence>
<evidence type="ECO:0000259" key="16">
    <source>
        <dbReference type="Pfam" id="PF07687"/>
    </source>
</evidence>
<dbReference type="NCBIfam" id="TIGR01246">
    <property type="entry name" value="dapE_proteo"/>
    <property type="match status" value="1"/>
</dbReference>